<reference evidence="1 2" key="1">
    <citation type="journal article" date="2024" name="Proc. Natl. Acad. Sci. U.S.A.">
        <title>The evolutionary genomics of adaptation to stress in wild rhizobium bacteria.</title>
        <authorList>
            <person name="Kehlet-Delgado H."/>
            <person name="Montoya A.P."/>
            <person name="Jensen K.T."/>
            <person name="Wendlandt C.E."/>
            <person name="Dexheimer C."/>
            <person name="Roberts M."/>
            <person name="Torres Martinez L."/>
            <person name="Friesen M.L."/>
            <person name="Griffitts J.S."/>
            <person name="Porter S.S."/>
        </authorList>
    </citation>
    <scope>NUCLEOTIDE SEQUENCE [LARGE SCALE GENOMIC DNA]</scope>
    <source>
        <strain evidence="1 2">M0641</strain>
    </source>
</reference>
<dbReference type="RefSeq" id="WP_352557869.1">
    <property type="nucleotide sequence ID" value="NZ_JAMYQB010000008.1"/>
</dbReference>
<proteinExistence type="predicted"/>
<evidence type="ECO:0000313" key="1">
    <source>
        <dbReference type="EMBL" id="MER9404876.1"/>
    </source>
</evidence>
<name>A0ABV1YZ84_9HYPH</name>
<comment type="caution">
    <text evidence="1">The sequence shown here is derived from an EMBL/GenBank/DDBJ whole genome shotgun (WGS) entry which is preliminary data.</text>
</comment>
<organism evidence="1 2">
    <name type="scientific">Mesorhizobium caraganae</name>
    <dbReference type="NCBI Taxonomy" id="483206"/>
    <lineage>
        <taxon>Bacteria</taxon>
        <taxon>Pseudomonadati</taxon>
        <taxon>Pseudomonadota</taxon>
        <taxon>Alphaproteobacteria</taxon>
        <taxon>Hyphomicrobiales</taxon>
        <taxon>Phyllobacteriaceae</taxon>
        <taxon>Mesorhizobium</taxon>
    </lineage>
</organism>
<protein>
    <submittedName>
        <fullName evidence="1">Uncharacterized protein</fullName>
    </submittedName>
</protein>
<gene>
    <name evidence="1" type="ORF">NKI36_12525</name>
</gene>
<dbReference type="EMBL" id="JAMYQB010000008">
    <property type="protein sequence ID" value="MER9404876.1"/>
    <property type="molecule type" value="Genomic_DNA"/>
</dbReference>
<sequence>MKRPWTGTWIGSRLCALTVLFVGVFALLSPGATRGNAISSSGNPQSRTIKFRAISASGLFAKTLTLRGTLAGETEDREFARIRYPRLNQPISSHDWIKVENVSAAYLQMEIDPQSAMPGIHLRMRSDDPTTSHYLFHQVGDQWMQAPHATKIDVFSYAGCGRTEQSWEDGGDFHHQDFFFEIEATSDCAVADASSPSP</sequence>
<keyword evidence="2" id="KW-1185">Reference proteome</keyword>
<accession>A0ABV1YZ84</accession>
<evidence type="ECO:0000313" key="2">
    <source>
        <dbReference type="Proteomes" id="UP001433071"/>
    </source>
</evidence>
<dbReference type="Proteomes" id="UP001433071">
    <property type="component" value="Unassembled WGS sequence"/>
</dbReference>